<keyword evidence="2" id="KW-1185">Reference proteome</keyword>
<accession>A0A7W9ZEJ9</accession>
<evidence type="ECO:0000313" key="1">
    <source>
        <dbReference type="EMBL" id="MBB6210052.1"/>
    </source>
</evidence>
<organism evidence="1 2">
    <name type="scientific">Novispirillum itersonii</name>
    <name type="common">Aquaspirillum itersonii</name>
    <dbReference type="NCBI Taxonomy" id="189"/>
    <lineage>
        <taxon>Bacteria</taxon>
        <taxon>Pseudomonadati</taxon>
        <taxon>Pseudomonadota</taxon>
        <taxon>Alphaproteobacteria</taxon>
        <taxon>Rhodospirillales</taxon>
        <taxon>Novispirillaceae</taxon>
        <taxon>Novispirillum</taxon>
    </lineage>
</organism>
<proteinExistence type="predicted"/>
<gene>
    <name evidence="1" type="ORF">FHS48_001462</name>
</gene>
<dbReference type="InterPro" id="IPR053205">
    <property type="entry name" value="GHMP_kinase_L-arabinokinase"/>
</dbReference>
<protein>
    <submittedName>
        <fullName evidence="1">Uncharacterized protein</fullName>
    </submittedName>
</protein>
<dbReference type="PANTHER" id="PTHR38134">
    <property type="entry name" value="SLR1395 PROTEIN"/>
    <property type="match status" value="1"/>
</dbReference>
<dbReference type="PANTHER" id="PTHR38134:SF2">
    <property type="entry name" value="GALACTOKINASE"/>
    <property type="match status" value="1"/>
</dbReference>
<dbReference type="RefSeq" id="WP_184262845.1">
    <property type="nucleotide sequence ID" value="NZ_JACIIX010000004.1"/>
</dbReference>
<evidence type="ECO:0000313" key="2">
    <source>
        <dbReference type="Proteomes" id="UP000544872"/>
    </source>
</evidence>
<sequence>MTRRIVYTATPHGFGHAAILTAVMASVAVRYPAVRQTLVTTVPEAVLRERFSGAYEVVPHQCPTDFGMMMSSTTRIRLPETLDRYRTVHAQGSEALLEWRSLLGRLKPSLVVSSASYMAVAAASSLSVPAVTAGPFLWHDIIQAYAPGAVDVLSEMAAGYQAASAFLLTTPHVKPTVSGPEALTVGPVGLGGFDRRTELLRRGIVRDGERVVFASLGGMQEDVPYQRWLCPSGWRLLTQQDASRTGLRISDLIASASAVVTKPGYGTYVEAALAWAHLISRSRPDWPETTGLIRWYQGLGLPAEDVPEESFSEAGPLVGLAASKPISTRLAGYPGPSGLRTSGAEDCAALLMQRFLA</sequence>
<dbReference type="AlphaFoldDB" id="A0A7W9ZEJ9"/>
<name>A0A7W9ZEJ9_NOVIT</name>
<comment type="caution">
    <text evidence="1">The sequence shown here is derived from an EMBL/GenBank/DDBJ whole genome shotgun (WGS) entry which is preliminary data.</text>
</comment>
<dbReference type="EMBL" id="JACIIX010000004">
    <property type="protein sequence ID" value="MBB6210052.1"/>
    <property type="molecule type" value="Genomic_DNA"/>
</dbReference>
<dbReference type="Proteomes" id="UP000544872">
    <property type="component" value="Unassembled WGS sequence"/>
</dbReference>
<dbReference type="SUPFAM" id="SSF53756">
    <property type="entry name" value="UDP-Glycosyltransferase/glycogen phosphorylase"/>
    <property type="match status" value="1"/>
</dbReference>
<reference evidence="1 2" key="1">
    <citation type="submission" date="2020-08" db="EMBL/GenBank/DDBJ databases">
        <title>Genomic Encyclopedia of Type Strains, Phase IV (KMG-IV): sequencing the most valuable type-strain genomes for metagenomic binning, comparative biology and taxonomic classification.</title>
        <authorList>
            <person name="Goeker M."/>
        </authorList>
    </citation>
    <scope>NUCLEOTIDE SEQUENCE [LARGE SCALE GENOMIC DNA]</scope>
    <source>
        <strain evidence="1 2">DSM 11590</strain>
    </source>
</reference>